<dbReference type="Gene3D" id="3.40.640.10">
    <property type="entry name" value="Type I PLP-dependent aspartate aminotransferase-like (Major domain)"/>
    <property type="match status" value="1"/>
</dbReference>
<proteinExistence type="predicted"/>
<keyword evidence="6" id="KW-1185">Reference proteome</keyword>
<evidence type="ECO:0000313" key="6">
    <source>
        <dbReference type="Proteomes" id="UP001500603"/>
    </source>
</evidence>
<dbReference type="PANTHER" id="PTHR43586:SF8">
    <property type="entry name" value="CYSTEINE DESULFURASE 1, CHLOROPLASTIC"/>
    <property type="match status" value="1"/>
</dbReference>
<accession>A0ABP9K1S9</accession>
<keyword evidence="2" id="KW-0663">Pyridoxal phosphate</keyword>
<reference evidence="6" key="1">
    <citation type="journal article" date="2019" name="Int. J. Syst. Evol. Microbiol.">
        <title>The Global Catalogue of Microorganisms (GCM) 10K type strain sequencing project: providing services to taxonomists for standard genome sequencing and annotation.</title>
        <authorList>
            <consortium name="The Broad Institute Genomics Platform"/>
            <consortium name="The Broad Institute Genome Sequencing Center for Infectious Disease"/>
            <person name="Wu L."/>
            <person name="Ma J."/>
        </authorList>
    </citation>
    <scope>NUCLEOTIDE SEQUENCE [LARGE SCALE GENOMIC DNA]</scope>
    <source>
        <strain evidence="6">JCM 18298</strain>
    </source>
</reference>
<evidence type="ECO:0000256" key="2">
    <source>
        <dbReference type="ARBA" id="ARBA00022898"/>
    </source>
</evidence>
<dbReference type="Gene3D" id="3.90.1150.10">
    <property type="entry name" value="Aspartate Aminotransferase, domain 1"/>
    <property type="match status" value="1"/>
</dbReference>
<organism evidence="5 6">
    <name type="scientific">Nocardia callitridis</name>
    <dbReference type="NCBI Taxonomy" id="648753"/>
    <lineage>
        <taxon>Bacteria</taxon>
        <taxon>Bacillati</taxon>
        <taxon>Actinomycetota</taxon>
        <taxon>Actinomycetes</taxon>
        <taxon>Mycobacteriales</taxon>
        <taxon>Nocardiaceae</taxon>
        <taxon>Nocardia</taxon>
    </lineage>
</organism>
<feature type="domain" description="Aminotransferase class V" evidence="4">
    <location>
        <begin position="87"/>
        <end position="470"/>
    </location>
</feature>
<evidence type="ECO:0000256" key="3">
    <source>
        <dbReference type="SAM" id="MobiDB-lite"/>
    </source>
</evidence>
<gene>
    <name evidence="5" type="ORF">GCM10023318_18550</name>
</gene>
<dbReference type="SUPFAM" id="SSF53383">
    <property type="entry name" value="PLP-dependent transferases"/>
    <property type="match status" value="1"/>
</dbReference>
<dbReference type="PANTHER" id="PTHR43586">
    <property type="entry name" value="CYSTEINE DESULFURASE"/>
    <property type="match status" value="1"/>
</dbReference>
<dbReference type="InterPro" id="IPR015422">
    <property type="entry name" value="PyrdxlP-dep_Trfase_small"/>
</dbReference>
<name>A0ABP9K1S9_9NOCA</name>
<evidence type="ECO:0000256" key="1">
    <source>
        <dbReference type="ARBA" id="ARBA00001933"/>
    </source>
</evidence>
<dbReference type="InterPro" id="IPR000192">
    <property type="entry name" value="Aminotrans_V_dom"/>
</dbReference>
<evidence type="ECO:0000259" key="4">
    <source>
        <dbReference type="Pfam" id="PF00266"/>
    </source>
</evidence>
<protein>
    <submittedName>
        <fullName evidence="5">Cysteine desulfurase</fullName>
    </submittedName>
</protein>
<dbReference type="Pfam" id="PF00266">
    <property type="entry name" value="Aminotran_5"/>
    <property type="match status" value="1"/>
</dbReference>
<dbReference type="InterPro" id="IPR015424">
    <property type="entry name" value="PyrdxlP-dep_Trfase"/>
</dbReference>
<feature type="region of interest" description="Disordered" evidence="3">
    <location>
        <begin position="1"/>
        <end position="69"/>
    </location>
</feature>
<comment type="caution">
    <text evidence="5">The sequence shown here is derived from an EMBL/GenBank/DDBJ whole genome shotgun (WGS) entry which is preliminary data.</text>
</comment>
<comment type="cofactor">
    <cofactor evidence="1">
        <name>pyridoxal 5'-phosphate</name>
        <dbReference type="ChEBI" id="CHEBI:597326"/>
    </cofactor>
</comment>
<dbReference type="RefSeq" id="WP_345494816.1">
    <property type="nucleotide sequence ID" value="NZ_BAABJM010000002.1"/>
</dbReference>
<sequence length="482" mass="51164">MRSPRERSRVRTASTDAIPTPRFDRELEPAPATATDLRAGSAPQTGPASGRTANAVPPRDSPSETATLGDLRGMFPAVLAAARTETIYLDSAATTQKPLPVIEAIDRYHSARTANSGRGTYPWATGLTEAIARVRERTARFIGAEHTDEVVFTGGATAALNAIAMSWAVAELRAGDEILYSPNDHAANVFPWHQVRGLLGRFGQEITLVPYRTTVTGEADTADILAKLTPRTRLLTVSHLHHVFGALNTLTQLRGRIDPSVRLCFDASQSGGHVPVDVTALGADFAVFAAHKMLGAPGLGILYCRRRVHAELLPFLPGGNSAVRIDTTGLVPGAMPELLEGGTPNIPAVLGLERALDVLQSIGMPKVAAHNRALTVRLVDGLRPVRRLRFLPGPAHAACGVGYGIVSFTLDGISAADLGFVLSEFGFMVRTGGHCVPASGNATAPSDPAQAESVRVSTHVYNTVDDIDRFVLRVRAIADELG</sequence>
<dbReference type="InterPro" id="IPR015421">
    <property type="entry name" value="PyrdxlP-dep_Trfase_major"/>
</dbReference>
<evidence type="ECO:0000313" key="5">
    <source>
        <dbReference type="EMBL" id="GAA5049543.1"/>
    </source>
</evidence>
<dbReference type="Proteomes" id="UP001500603">
    <property type="component" value="Unassembled WGS sequence"/>
</dbReference>
<dbReference type="EMBL" id="BAABJM010000002">
    <property type="protein sequence ID" value="GAA5049543.1"/>
    <property type="molecule type" value="Genomic_DNA"/>
</dbReference>